<proteinExistence type="predicted"/>
<dbReference type="PANTHER" id="PTHR15430:SF1">
    <property type="entry name" value="GLOMULIN"/>
    <property type="match status" value="1"/>
</dbReference>
<dbReference type="GO" id="GO:0055105">
    <property type="term" value="F:ubiquitin-protein transferase inhibitor activity"/>
    <property type="evidence" value="ECO:0007669"/>
    <property type="project" value="TreeGrafter"/>
</dbReference>
<reference evidence="2" key="1">
    <citation type="journal article" date="2008" name="Insect Biochem. Mol. Biol.">
        <title>The genome of a lepidopteran model insect, the silkworm Bombyx mori.</title>
        <authorList>
            <consortium name="International Silkworm Genome Consortium"/>
        </authorList>
    </citation>
    <scope>NUCLEOTIDE SEQUENCE [LARGE SCALE GENOMIC DNA]</scope>
    <source>
        <strain evidence="2">p50T</strain>
    </source>
</reference>
<dbReference type="InterPro" id="IPR019516">
    <property type="entry name" value="Glomulin/ALF4"/>
</dbReference>
<organism evidence="1 2">
    <name type="scientific">Bombyx mori</name>
    <name type="common">Silk moth</name>
    <dbReference type="NCBI Taxonomy" id="7091"/>
    <lineage>
        <taxon>Eukaryota</taxon>
        <taxon>Metazoa</taxon>
        <taxon>Ecdysozoa</taxon>
        <taxon>Arthropoda</taxon>
        <taxon>Hexapoda</taxon>
        <taxon>Insecta</taxon>
        <taxon>Pterygota</taxon>
        <taxon>Neoptera</taxon>
        <taxon>Endopterygota</taxon>
        <taxon>Lepidoptera</taxon>
        <taxon>Glossata</taxon>
        <taxon>Ditrysia</taxon>
        <taxon>Bombycoidea</taxon>
        <taxon>Bombycidae</taxon>
        <taxon>Bombycinae</taxon>
        <taxon>Bombyx</taxon>
    </lineage>
</organism>
<dbReference type="AlphaFoldDB" id="A0A8R2M0C8"/>
<dbReference type="Pfam" id="PF08568">
    <property type="entry name" value="Kinetochor_Ybp2"/>
    <property type="match status" value="1"/>
</dbReference>
<accession>A0A8R2M0C8</accession>
<evidence type="ECO:0000313" key="2">
    <source>
        <dbReference type="Proteomes" id="UP000005204"/>
    </source>
</evidence>
<evidence type="ECO:0000313" key="1">
    <source>
        <dbReference type="EnsemblMetazoa" id="XP_037869638.1"/>
    </source>
</evidence>
<dbReference type="InterPro" id="IPR013877">
    <property type="entry name" value="YAP-bd/ALF4/Glomulin"/>
</dbReference>
<dbReference type="PANTHER" id="PTHR15430">
    <property type="entry name" value="GLOMULIN"/>
    <property type="match status" value="1"/>
</dbReference>
<keyword evidence="2" id="KW-1185">Reference proteome</keyword>
<reference evidence="1" key="2">
    <citation type="submission" date="2022-06" db="UniProtKB">
        <authorList>
            <consortium name="EnsemblMetazoa"/>
        </authorList>
    </citation>
    <scope>IDENTIFICATION</scope>
    <source>
        <strain evidence="1">p50T (Dazao)</strain>
    </source>
</reference>
<dbReference type="EnsemblMetazoa" id="XM_038013710.1">
    <property type="protein sequence ID" value="XP_037869638.1"/>
    <property type="gene ID" value="LOC101744765"/>
</dbReference>
<name>A0A8R2M0C8_BOMMO</name>
<evidence type="ECO:0008006" key="3">
    <source>
        <dbReference type="Google" id="ProtNLM"/>
    </source>
</evidence>
<protein>
    <recommendedName>
        <fullName evidence="3">Glomulin</fullName>
    </recommendedName>
</protein>
<dbReference type="Proteomes" id="UP000005204">
    <property type="component" value="Unassembled WGS sequence"/>
</dbReference>
<sequence length="580" mass="65944">MNESVNIVAIVSKLLDSEKYKEALSIPYDEEHIENFKENCWEIVSVIIKKIDGDTLTIKPSLYAACEQLLSIILERSTPEEALLVFIEQIELAKNDAQFSVSLTPLQQVLKKLSGKRGRSLEWCFNSIRTYIEGISIPDLNLEEKECLLLDSIPNFRRITKIYSMLPLFYDPFIDEIMKSSTDNTKAKEIVSVFLISLLGKPFIYFNVDPNLGAESEIRENCKIIVKDICKLEKNVLKLLVHVDVCYRESQNTKSNQKKDLNEEDPYTHRDKINITSLSGFFYAILSGHFEIPSYSVPQIFKKEYLIHSVMPCVIHLLSFTEYGPLAKAITLCKVLVNFLDNKTSDALLSSSVHFELCKSLVNVAIYSNYESIRKSAISLIEIHVNKFQYTGRCMLIKYLLDSSNHSGIIGYSITLYKNCVDEAFKEEVLSDCFTGPQLLSMIKKICLLPHGAQSDLMELADQIITALNFLRYLTLKDVNNLSGIRDCFTMIENDYLDPLRTGLNMSKAHYEEKLKEIEEGKSASEDQNNISVTVCGNLLDNIPTKNKKEIIYSALNAFHLIEGLVARLTECINLNKNCT</sequence>
<dbReference type="GO" id="GO:0005737">
    <property type="term" value="C:cytoplasm"/>
    <property type="evidence" value="ECO:0007669"/>
    <property type="project" value="TreeGrafter"/>
</dbReference>